<organism evidence="2 3">
    <name type="scientific">Veillonella magna</name>
    <dbReference type="NCBI Taxonomy" id="464322"/>
    <lineage>
        <taxon>Bacteria</taxon>
        <taxon>Bacillati</taxon>
        <taxon>Bacillota</taxon>
        <taxon>Negativicutes</taxon>
        <taxon>Veillonellales</taxon>
        <taxon>Veillonellaceae</taxon>
        <taxon>Veillonella</taxon>
    </lineage>
</organism>
<dbReference type="PANTHER" id="PTHR34387:SF2">
    <property type="entry name" value="SLR1258 PROTEIN"/>
    <property type="match status" value="1"/>
</dbReference>
<dbReference type="Gene3D" id="3.30.70.2970">
    <property type="entry name" value="Protein of unknown function (DUF541), domain 2"/>
    <property type="match status" value="1"/>
</dbReference>
<evidence type="ECO:0000313" key="3">
    <source>
        <dbReference type="Proteomes" id="UP000707138"/>
    </source>
</evidence>
<gene>
    <name evidence="2" type="ORF">H6A01_07415</name>
</gene>
<dbReference type="Gene3D" id="3.30.110.170">
    <property type="entry name" value="Protein of unknown function (DUF541), domain 1"/>
    <property type="match status" value="1"/>
</dbReference>
<evidence type="ECO:0000313" key="2">
    <source>
        <dbReference type="EMBL" id="MBM6913145.1"/>
    </source>
</evidence>
<dbReference type="RefSeq" id="WP_205088127.1">
    <property type="nucleotide sequence ID" value="NZ_JACJLA010000013.1"/>
</dbReference>
<protein>
    <submittedName>
        <fullName evidence="2">SIMPL domain-containing protein</fullName>
    </submittedName>
</protein>
<reference evidence="2 3" key="1">
    <citation type="journal article" date="2021" name="Sci. Rep.">
        <title>The distribution of antibiotic resistance genes in chicken gut microbiota commensals.</title>
        <authorList>
            <person name="Juricova H."/>
            <person name="Matiasovicova J."/>
            <person name="Kubasova T."/>
            <person name="Cejkova D."/>
            <person name="Rychlik I."/>
        </authorList>
    </citation>
    <scope>NUCLEOTIDE SEQUENCE [LARGE SCALE GENOMIC DNA]</scope>
    <source>
        <strain evidence="2 3">An537</strain>
    </source>
</reference>
<dbReference type="InterPro" id="IPR052022">
    <property type="entry name" value="26kDa_periplasmic_antigen"/>
</dbReference>
<keyword evidence="1" id="KW-0732">Signal</keyword>
<name>A0ABS2GH26_9FIRM</name>
<dbReference type="Pfam" id="PF04402">
    <property type="entry name" value="SIMPL"/>
    <property type="match status" value="1"/>
</dbReference>
<dbReference type="PANTHER" id="PTHR34387">
    <property type="entry name" value="SLR1258 PROTEIN"/>
    <property type="match status" value="1"/>
</dbReference>
<accession>A0ABS2GH26</accession>
<keyword evidence="3" id="KW-1185">Reference proteome</keyword>
<dbReference type="Proteomes" id="UP000707138">
    <property type="component" value="Unassembled WGS sequence"/>
</dbReference>
<comment type="caution">
    <text evidence="2">The sequence shown here is derived from an EMBL/GenBank/DDBJ whole genome shotgun (WGS) entry which is preliminary data.</text>
</comment>
<dbReference type="InterPro" id="IPR007497">
    <property type="entry name" value="SIMPL/DUF541"/>
</dbReference>
<proteinExistence type="predicted"/>
<dbReference type="EMBL" id="JACJLA010000013">
    <property type="protein sequence ID" value="MBM6913145.1"/>
    <property type="molecule type" value="Genomic_DNA"/>
</dbReference>
<evidence type="ECO:0000256" key="1">
    <source>
        <dbReference type="SAM" id="SignalP"/>
    </source>
</evidence>
<sequence>MTITKKLAAKALLVATLATTTFGGASLAAAPAGQDVPEIQVSGTATRSLAPSYAMLTLGITSQDASVNTAKNANDRVMSDLISRLTAMGITKNNIQTSNISINPNYDYNANNTRNRNTITGYTVSNTVNVKITDINKVGKVIDAAVASGATNVNSLNFENDVTQALNDQLTTEAIKNARHQAEIIAAALGRSVGGVKNVSISGTQSYEMDNLPRMYKLAASMSTATPVEGGSTTVTKNASITFYLQ</sequence>
<feature type="signal peptide" evidence="1">
    <location>
        <begin position="1"/>
        <end position="28"/>
    </location>
</feature>
<feature type="chain" id="PRO_5046702980" evidence="1">
    <location>
        <begin position="29"/>
        <end position="246"/>
    </location>
</feature>